<feature type="transmembrane region" description="Helical" evidence="1">
    <location>
        <begin position="454"/>
        <end position="475"/>
    </location>
</feature>
<gene>
    <name evidence="4" type="ORF">H9636_08445</name>
</gene>
<evidence type="ECO:0000313" key="5">
    <source>
        <dbReference type="Proteomes" id="UP000640930"/>
    </source>
</evidence>
<feature type="domain" description="Glycosyl hydrolase family 13 catalytic" evidence="3">
    <location>
        <begin position="42"/>
        <end position="357"/>
    </location>
</feature>
<keyword evidence="5" id="KW-1185">Reference proteome</keyword>
<sequence>MLNFKKCISGVAASLLLVASLTISSVAKAEETKSIEDESIYDLLIDRILNGTLENDYNADAENPSQFAGGDFKGLLEKRSLITKMGFTIASIGSVFSTETYDGSMVTSYRQIEPQFGTPEELTNLIETFHDDHVKMMIDFPLSNVSENHEWAQDGDKANWIIEKSNGKVRWDLNNKEVQQALIDSVVEFVTTYNVDGVRLTNLDTASPSFLNEVIEAIKSVNNNVYVISNEESDANFDATYFEETNEAFRNAYKNVDQDSSALLTNVAPFVEGKQAPAQLMIDSLLTDRFTLSAEAYPPTRVRLAIAATLLLPGVPVMQYGTEIIMNGEAGPNAHQLYNFRTDEDMVEFIGDVQTLRNQSETLRNGEFKLIKNENGFLVFERYSDDERWVIVINNTGKTTKVDIPADEVGTDKELRAMLDSDTIRVNDEGNFPIVLDREIVEIYQVTEEKGINISYLIALGLVYLLFIGFIIALIKRGKRRRANQN</sequence>
<dbReference type="InterPro" id="IPR054174">
    <property type="entry name" value="Alpha-amylase-like_C"/>
</dbReference>
<dbReference type="SUPFAM" id="SSF51445">
    <property type="entry name" value="(Trans)glycosidases"/>
    <property type="match status" value="1"/>
</dbReference>
<dbReference type="SMART" id="SM00642">
    <property type="entry name" value="Aamy"/>
    <property type="match status" value="1"/>
</dbReference>
<proteinExistence type="predicted"/>
<keyword evidence="1" id="KW-0812">Transmembrane</keyword>
<name>A0ABR8XBU0_9BACL</name>
<feature type="signal peptide" evidence="2">
    <location>
        <begin position="1"/>
        <end position="29"/>
    </location>
</feature>
<dbReference type="InterPro" id="IPR013780">
    <property type="entry name" value="Glyco_hydro_b"/>
</dbReference>
<keyword evidence="1" id="KW-0472">Membrane</keyword>
<keyword evidence="1" id="KW-1133">Transmembrane helix</keyword>
<dbReference type="Gene3D" id="3.20.20.80">
    <property type="entry name" value="Glycosidases"/>
    <property type="match status" value="1"/>
</dbReference>
<keyword evidence="2" id="KW-0732">Signal</keyword>
<dbReference type="PANTHER" id="PTHR10357">
    <property type="entry name" value="ALPHA-AMYLASE FAMILY MEMBER"/>
    <property type="match status" value="1"/>
</dbReference>
<dbReference type="EMBL" id="JACSQA010000009">
    <property type="protein sequence ID" value="MBD8026685.1"/>
    <property type="molecule type" value="Genomic_DNA"/>
</dbReference>
<evidence type="ECO:0000256" key="2">
    <source>
        <dbReference type="SAM" id="SignalP"/>
    </source>
</evidence>
<protein>
    <submittedName>
        <fullName evidence="4">Alpha-amylase</fullName>
    </submittedName>
</protein>
<reference evidence="4 5" key="1">
    <citation type="submission" date="2020-08" db="EMBL/GenBank/DDBJ databases">
        <title>A Genomic Blueprint of the Chicken Gut Microbiome.</title>
        <authorList>
            <person name="Gilroy R."/>
            <person name="Ravi A."/>
            <person name="Getino M."/>
            <person name="Pursley I."/>
            <person name="Horton D.L."/>
            <person name="Alikhan N.-F."/>
            <person name="Baker D."/>
            <person name="Gharbi K."/>
            <person name="Hall N."/>
            <person name="Watson M."/>
            <person name="Adriaenssens E.M."/>
            <person name="Foster-Nyarko E."/>
            <person name="Jarju S."/>
            <person name="Secka A."/>
            <person name="Antonio M."/>
            <person name="Oren A."/>
            <person name="Chaudhuri R."/>
            <person name="La Ragione R.M."/>
            <person name="Hildebrand F."/>
            <person name="Pallen M.J."/>
        </authorList>
    </citation>
    <scope>NUCLEOTIDE SEQUENCE [LARGE SCALE GENOMIC DNA]</scope>
    <source>
        <strain evidence="4 5">Re31</strain>
    </source>
</reference>
<dbReference type="SUPFAM" id="SSF51011">
    <property type="entry name" value="Glycosyl hydrolase domain"/>
    <property type="match status" value="1"/>
</dbReference>
<feature type="chain" id="PRO_5046934809" evidence="2">
    <location>
        <begin position="30"/>
        <end position="486"/>
    </location>
</feature>
<dbReference type="Proteomes" id="UP000640930">
    <property type="component" value="Unassembled WGS sequence"/>
</dbReference>
<dbReference type="InterPro" id="IPR006047">
    <property type="entry name" value="GH13_cat_dom"/>
</dbReference>
<accession>A0ABR8XBU0</accession>
<dbReference type="Pfam" id="PF00128">
    <property type="entry name" value="Alpha-amylase"/>
    <property type="match status" value="1"/>
</dbReference>
<dbReference type="RefSeq" id="WP_191707178.1">
    <property type="nucleotide sequence ID" value="NZ_JACSQA010000009.1"/>
</dbReference>
<dbReference type="Pfam" id="PF22026">
    <property type="entry name" value="Alpha-amylase_C_2"/>
    <property type="match status" value="1"/>
</dbReference>
<dbReference type="InterPro" id="IPR017853">
    <property type="entry name" value="GH"/>
</dbReference>
<evidence type="ECO:0000256" key="1">
    <source>
        <dbReference type="SAM" id="Phobius"/>
    </source>
</evidence>
<dbReference type="Gene3D" id="2.60.40.1180">
    <property type="entry name" value="Golgi alpha-mannosidase II"/>
    <property type="match status" value="1"/>
</dbReference>
<comment type="caution">
    <text evidence="4">The sequence shown here is derived from an EMBL/GenBank/DDBJ whole genome shotgun (WGS) entry which is preliminary data.</text>
</comment>
<organism evidence="4 5">
    <name type="scientific">Ureibacillus galli</name>
    <dbReference type="NCBI Taxonomy" id="2762222"/>
    <lineage>
        <taxon>Bacteria</taxon>
        <taxon>Bacillati</taxon>
        <taxon>Bacillota</taxon>
        <taxon>Bacilli</taxon>
        <taxon>Bacillales</taxon>
        <taxon>Caryophanaceae</taxon>
        <taxon>Ureibacillus</taxon>
    </lineage>
</organism>
<evidence type="ECO:0000313" key="4">
    <source>
        <dbReference type="EMBL" id="MBD8026685.1"/>
    </source>
</evidence>
<evidence type="ECO:0000259" key="3">
    <source>
        <dbReference type="SMART" id="SM00642"/>
    </source>
</evidence>